<dbReference type="EMBL" id="FYEW01000002">
    <property type="protein sequence ID" value="SNC75867.1"/>
    <property type="molecule type" value="Genomic_DNA"/>
</dbReference>
<dbReference type="Proteomes" id="UP000198131">
    <property type="component" value="Unassembled WGS sequence"/>
</dbReference>
<name>A0A212UCA1_9BACT</name>
<protein>
    <submittedName>
        <fullName evidence="1">Uncharacterized protein</fullName>
    </submittedName>
</protein>
<organism evidence="1 2">
    <name type="scientific">Hymenobacter gelipurpurascens</name>
    <dbReference type="NCBI Taxonomy" id="89968"/>
    <lineage>
        <taxon>Bacteria</taxon>
        <taxon>Pseudomonadati</taxon>
        <taxon>Bacteroidota</taxon>
        <taxon>Cytophagia</taxon>
        <taxon>Cytophagales</taxon>
        <taxon>Hymenobacteraceae</taxon>
        <taxon>Hymenobacter</taxon>
    </lineage>
</organism>
<dbReference type="SUPFAM" id="SSF52266">
    <property type="entry name" value="SGNH hydrolase"/>
    <property type="match status" value="1"/>
</dbReference>
<sequence length="312" mass="34830">MRLLIRSVLAAVLLLLAYHTWLLFNPGEVAVPQGINQDNVIKMQEYIYAPASQYSTVILGSSLAAKLRSQALPPTVYNLALRGQSAFEGFEILKRSGQHPRLILVELDVLDREPNRSTIENLFNPTLHPLRSLVPAFQERHQPLNQLLTLGFTGLERLRPKSAGHIREKLGVRAAGTTPLVPLATQEQPEDLSLNPKVVAQNRLEGNELPMEPGFGANMALLKRYARYFTKQGSHVVFFQMPVDAGVCEGAKMQYIRRRVEAICPPGAYTFLPAPDCSQYYTTDGLHLTDASALRFSQQLAQQLQQLPLQPR</sequence>
<dbReference type="OrthoDB" id="653624at2"/>
<accession>A0A212UCA1</accession>
<gene>
    <name evidence="1" type="ORF">SAMN06265337_3094</name>
</gene>
<reference evidence="2" key="1">
    <citation type="submission" date="2017-06" db="EMBL/GenBank/DDBJ databases">
        <authorList>
            <person name="Varghese N."/>
            <person name="Submissions S."/>
        </authorList>
    </citation>
    <scope>NUCLEOTIDE SEQUENCE [LARGE SCALE GENOMIC DNA]</scope>
    <source>
        <strain evidence="2">DSM 11116</strain>
    </source>
</reference>
<keyword evidence="2" id="KW-1185">Reference proteome</keyword>
<evidence type="ECO:0000313" key="1">
    <source>
        <dbReference type="EMBL" id="SNC75867.1"/>
    </source>
</evidence>
<proteinExistence type="predicted"/>
<evidence type="ECO:0000313" key="2">
    <source>
        <dbReference type="Proteomes" id="UP000198131"/>
    </source>
</evidence>
<dbReference type="RefSeq" id="WP_141106585.1">
    <property type="nucleotide sequence ID" value="NZ_FYEW01000002.1"/>
</dbReference>
<dbReference type="AlphaFoldDB" id="A0A212UCA1"/>